<feature type="transmembrane region" description="Helical" evidence="1">
    <location>
        <begin position="55"/>
        <end position="73"/>
    </location>
</feature>
<feature type="transmembrane region" description="Helical" evidence="1">
    <location>
        <begin position="85"/>
        <end position="106"/>
    </location>
</feature>
<keyword evidence="4" id="KW-1185">Reference proteome</keyword>
<dbReference type="Pfam" id="PF19762">
    <property type="entry name" value="DUF6249"/>
    <property type="match status" value="1"/>
</dbReference>
<dbReference type="InterPro" id="IPR046216">
    <property type="entry name" value="DUF6249"/>
</dbReference>
<dbReference type="EMBL" id="JAESIY010000004">
    <property type="protein sequence ID" value="MBL3656354.1"/>
    <property type="molecule type" value="Genomic_DNA"/>
</dbReference>
<sequence>MQILALSVPILAVIGIVLVIIFLRKYTNNERMALIEKGINRSEWLAGGGLDQNNLSLRLGFFLVGIGCGILVGELLREFAGFRPPVAYLSMLFLFGGIGLFVSYLIEEKRNKDK</sequence>
<feature type="domain" description="DUF6249" evidence="2">
    <location>
        <begin position="10"/>
        <end position="108"/>
    </location>
</feature>
<keyword evidence="1" id="KW-0472">Membrane</keyword>
<comment type="caution">
    <text evidence="3">The sequence shown here is derived from an EMBL/GenBank/DDBJ whole genome shotgun (WGS) entry which is preliminary data.</text>
</comment>
<feature type="transmembrane region" description="Helical" evidence="1">
    <location>
        <begin position="6"/>
        <end position="23"/>
    </location>
</feature>
<keyword evidence="1" id="KW-1133">Transmembrane helix</keyword>
<name>A0A937F845_9BACT</name>
<gene>
    <name evidence="3" type="ORF">JL102_09455</name>
</gene>
<dbReference type="Proteomes" id="UP000659388">
    <property type="component" value="Unassembled WGS sequence"/>
</dbReference>
<evidence type="ECO:0000259" key="2">
    <source>
        <dbReference type="Pfam" id="PF19762"/>
    </source>
</evidence>
<dbReference type="RefSeq" id="WP_202244139.1">
    <property type="nucleotide sequence ID" value="NZ_JAESIY010000004.1"/>
</dbReference>
<organism evidence="3 4">
    <name type="scientific">Fulvivirga sediminis</name>
    <dbReference type="NCBI Taxonomy" id="2803949"/>
    <lineage>
        <taxon>Bacteria</taxon>
        <taxon>Pseudomonadati</taxon>
        <taxon>Bacteroidota</taxon>
        <taxon>Cytophagia</taxon>
        <taxon>Cytophagales</taxon>
        <taxon>Fulvivirgaceae</taxon>
        <taxon>Fulvivirga</taxon>
    </lineage>
</organism>
<evidence type="ECO:0000256" key="1">
    <source>
        <dbReference type="SAM" id="Phobius"/>
    </source>
</evidence>
<evidence type="ECO:0000313" key="4">
    <source>
        <dbReference type="Proteomes" id="UP000659388"/>
    </source>
</evidence>
<evidence type="ECO:0000313" key="3">
    <source>
        <dbReference type="EMBL" id="MBL3656354.1"/>
    </source>
</evidence>
<proteinExistence type="predicted"/>
<dbReference type="AlphaFoldDB" id="A0A937F845"/>
<accession>A0A937F845</accession>
<protein>
    <recommendedName>
        <fullName evidence="2">DUF6249 domain-containing protein</fullName>
    </recommendedName>
</protein>
<keyword evidence="1" id="KW-0812">Transmembrane</keyword>
<reference evidence="3" key="1">
    <citation type="submission" date="2021-01" db="EMBL/GenBank/DDBJ databases">
        <title>Fulvivirga kasyanovii gen. nov., sp nov., a novel member of the phylum Bacteroidetes isolated from seawater in a mussel farm.</title>
        <authorList>
            <person name="Zhao L.-H."/>
            <person name="Wang Z.-J."/>
        </authorList>
    </citation>
    <scope>NUCLEOTIDE SEQUENCE</scope>
    <source>
        <strain evidence="3">2943</strain>
    </source>
</reference>